<evidence type="ECO:0000313" key="1">
    <source>
        <dbReference type="EMBL" id="MEJ8541978.1"/>
    </source>
</evidence>
<dbReference type="InterPro" id="IPR003795">
    <property type="entry name" value="DUF192"/>
</dbReference>
<dbReference type="Gene3D" id="2.60.120.1140">
    <property type="entry name" value="Protein of unknown function DUF192"/>
    <property type="match status" value="1"/>
</dbReference>
<reference evidence="1 3" key="2">
    <citation type="submission" date="2023-12" db="EMBL/GenBank/DDBJ databases">
        <title>Phenotypic and Genomic Characterization of Methanothermobacter wolfeii Strain BSEL, a CO2-Capturing Archaeon with Minimal Nutrient Requirements.</title>
        <authorList>
            <person name="Ale Enriquez F."/>
            <person name="Ahring B.K."/>
        </authorList>
    </citation>
    <scope>NUCLEOTIDE SEQUENCE [LARGE SCALE GENOMIC DNA]</scope>
    <source>
        <strain evidence="1 3">BSEL-1</strain>
    </source>
</reference>
<name>A0A9E7UGM7_METWO</name>
<gene>
    <name evidence="2" type="ORF">N5910_09085</name>
    <name evidence="1" type="ORF">U2150_00480</name>
</gene>
<keyword evidence="3" id="KW-1185">Reference proteome</keyword>
<dbReference type="RefSeq" id="WP_084531295.1">
    <property type="nucleotide sequence ID" value="NZ_CP104550.1"/>
</dbReference>
<dbReference type="PANTHER" id="PTHR37953">
    <property type="entry name" value="UPF0127 PROTEIN MJ1496"/>
    <property type="match status" value="1"/>
</dbReference>
<proteinExistence type="predicted"/>
<dbReference type="EMBL" id="JAXUHJ010000003">
    <property type="protein sequence ID" value="MEJ8541978.1"/>
    <property type="molecule type" value="Genomic_DNA"/>
</dbReference>
<dbReference type="Pfam" id="PF02643">
    <property type="entry name" value="DUF192"/>
    <property type="match status" value="1"/>
</dbReference>
<evidence type="ECO:0000313" key="3">
    <source>
        <dbReference type="Proteomes" id="UP001369247"/>
    </source>
</evidence>
<dbReference type="EMBL" id="CP104550">
    <property type="protein sequence ID" value="UXH31669.1"/>
    <property type="molecule type" value="Genomic_DNA"/>
</dbReference>
<dbReference type="GeneID" id="58979417"/>
<sequence>MMRREVINKTRGTSLGEVRFADTFLSRFRGLMLKGELDAGLVLEIPTGRGRYGSGIHMFFMRIPLDVVFVDEDMRVVDTATLKPWQIYNPDKPARYVIELRKGRIAESMTEKGDEIEFR</sequence>
<dbReference type="Proteomes" id="UP001065373">
    <property type="component" value="Chromosome"/>
</dbReference>
<dbReference type="KEGG" id="mwo:MWSIV6_1758"/>
<dbReference type="SMR" id="A0A9E7UGM7"/>
<protein>
    <submittedName>
        <fullName evidence="2">DUF192 domain-containing protein</fullName>
    </submittedName>
</protein>
<dbReference type="AlphaFoldDB" id="A0A9E7UGM7"/>
<dbReference type="NCBIfam" id="NF002996">
    <property type="entry name" value="PRK03760.1"/>
    <property type="match status" value="1"/>
</dbReference>
<accession>A0A9E7UGM7</accession>
<dbReference type="InterPro" id="IPR038695">
    <property type="entry name" value="Saro_0823-like_sf"/>
</dbReference>
<organism evidence="2">
    <name type="scientific">Methanothermobacter wolfeii</name>
    <name type="common">Methanobacterium wolfei</name>
    <dbReference type="NCBI Taxonomy" id="145261"/>
    <lineage>
        <taxon>Archaea</taxon>
        <taxon>Methanobacteriati</taxon>
        <taxon>Methanobacteriota</taxon>
        <taxon>Methanomada group</taxon>
        <taxon>Methanobacteria</taxon>
        <taxon>Methanobacteriales</taxon>
        <taxon>Methanobacteriaceae</taxon>
        <taxon>Methanothermobacter</taxon>
    </lineage>
</organism>
<evidence type="ECO:0000313" key="2">
    <source>
        <dbReference type="EMBL" id="UXH31669.1"/>
    </source>
</evidence>
<reference evidence="2" key="1">
    <citation type="submission" date="2022-09" db="EMBL/GenBank/DDBJ databases">
        <title>Characterization of three MwoI isoschizomers from sequenced genome and metagenomes.</title>
        <authorList>
            <person name="Fomenkov A."/>
            <person name="Xu S.Y."/>
            <person name="Roberts R.J."/>
        </authorList>
    </citation>
    <scope>NUCLEOTIDE SEQUENCE</scope>
    <source>
        <strain evidence="2">DSM 2970</strain>
    </source>
</reference>
<dbReference type="Proteomes" id="UP001369247">
    <property type="component" value="Unassembled WGS sequence"/>
</dbReference>
<dbReference type="PANTHER" id="PTHR37953:SF1">
    <property type="entry name" value="UPF0127 PROTEIN MJ1496"/>
    <property type="match status" value="1"/>
</dbReference>